<gene>
    <name evidence="2" type="ORF">DES54_12721</name>
</gene>
<keyword evidence="3" id="KW-1185">Reference proteome</keyword>
<evidence type="ECO:0000259" key="1">
    <source>
        <dbReference type="PROSITE" id="PS50943"/>
    </source>
</evidence>
<sequence>MIADVIEATKTLERAFPLLSGSKEEHDYEDALNAVEELIENEGSDLLISLLSAKIAEYERQSECFSAFNAALDALPKGVAALRVLMNQHGLKLSDLKDEIGVKSLVSQILNGKRSLTVDHIRALSARFNVSPSLFI</sequence>
<dbReference type="InterPro" id="IPR039060">
    <property type="entry name" value="Antitox_HigA"/>
</dbReference>
<dbReference type="AlphaFoldDB" id="A0A366I156"/>
<dbReference type="Proteomes" id="UP000253046">
    <property type="component" value="Unassembled WGS sequence"/>
</dbReference>
<proteinExistence type="predicted"/>
<dbReference type="InterPro" id="IPR001387">
    <property type="entry name" value="Cro/C1-type_HTH"/>
</dbReference>
<evidence type="ECO:0000313" key="2">
    <source>
        <dbReference type="EMBL" id="RBP61113.1"/>
    </source>
</evidence>
<organism evidence="2 3">
    <name type="scientific">Brenneria salicis ATCC 15712 = DSM 30166</name>
    <dbReference type="NCBI Taxonomy" id="714314"/>
    <lineage>
        <taxon>Bacteria</taxon>
        <taxon>Pseudomonadati</taxon>
        <taxon>Pseudomonadota</taxon>
        <taxon>Gammaproteobacteria</taxon>
        <taxon>Enterobacterales</taxon>
        <taxon>Pectobacteriaceae</taxon>
        <taxon>Brenneria</taxon>
    </lineage>
</organism>
<dbReference type="EMBL" id="QNRY01000027">
    <property type="protein sequence ID" value="RBP61113.1"/>
    <property type="molecule type" value="Genomic_DNA"/>
</dbReference>
<dbReference type="OrthoDB" id="5771335at2"/>
<reference evidence="2 3" key="1">
    <citation type="submission" date="2018-06" db="EMBL/GenBank/DDBJ databases">
        <title>Genomic Encyclopedia of Type Strains, Phase IV (KMG-IV): sequencing the most valuable type-strain genomes for metagenomic binning, comparative biology and taxonomic classification.</title>
        <authorList>
            <person name="Goeker M."/>
        </authorList>
    </citation>
    <scope>NUCLEOTIDE SEQUENCE [LARGE SCALE GENOMIC DNA]</scope>
    <source>
        <strain evidence="2 3">DSM 30166</strain>
    </source>
</reference>
<dbReference type="CDD" id="cd00093">
    <property type="entry name" value="HTH_XRE"/>
    <property type="match status" value="1"/>
</dbReference>
<dbReference type="Pfam" id="PF01381">
    <property type="entry name" value="HTH_3"/>
    <property type="match status" value="1"/>
</dbReference>
<dbReference type="GO" id="GO:0001046">
    <property type="term" value="F:core promoter sequence-specific DNA binding"/>
    <property type="evidence" value="ECO:0007669"/>
    <property type="project" value="TreeGrafter"/>
</dbReference>
<accession>A0A366I156</accession>
<name>A0A366I156_9GAMM</name>
<dbReference type="InterPro" id="IPR010982">
    <property type="entry name" value="Lambda_DNA-bd_dom_sf"/>
</dbReference>
<protein>
    <submittedName>
        <fullName evidence="2">HTH-type transcriptional regulator/antitoxin HigA</fullName>
    </submittedName>
</protein>
<comment type="caution">
    <text evidence="2">The sequence shown here is derived from an EMBL/GenBank/DDBJ whole genome shotgun (WGS) entry which is preliminary data.</text>
</comment>
<evidence type="ECO:0000313" key="3">
    <source>
        <dbReference type="Proteomes" id="UP000253046"/>
    </source>
</evidence>
<dbReference type="Gene3D" id="1.10.260.40">
    <property type="entry name" value="lambda repressor-like DNA-binding domains"/>
    <property type="match status" value="1"/>
</dbReference>
<dbReference type="PANTHER" id="PTHR40455:SF1">
    <property type="entry name" value="ANTITOXIN HIGA"/>
    <property type="match status" value="1"/>
</dbReference>
<dbReference type="PROSITE" id="PS50943">
    <property type="entry name" value="HTH_CROC1"/>
    <property type="match status" value="1"/>
</dbReference>
<dbReference type="RefSeq" id="WP_113867682.1">
    <property type="nucleotide sequence ID" value="NZ_AGJP01000001.1"/>
</dbReference>
<dbReference type="SMART" id="SM00530">
    <property type="entry name" value="HTH_XRE"/>
    <property type="match status" value="1"/>
</dbReference>
<dbReference type="PANTHER" id="PTHR40455">
    <property type="entry name" value="ANTITOXIN HIGA"/>
    <property type="match status" value="1"/>
</dbReference>
<dbReference type="GO" id="GO:0006355">
    <property type="term" value="P:regulation of DNA-templated transcription"/>
    <property type="evidence" value="ECO:0007669"/>
    <property type="project" value="InterPro"/>
</dbReference>
<feature type="domain" description="HTH cro/C1-type" evidence="1">
    <location>
        <begin position="82"/>
        <end position="135"/>
    </location>
</feature>
<dbReference type="SUPFAM" id="SSF47413">
    <property type="entry name" value="lambda repressor-like DNA-binding domains"/>
    <property type="match status" value="1"/>
</dbReference>